<gene>
    <name evidence="1" type="ORF">DPEC_G00228340</name>
</gene>
<keyword evidence="2" id="KW-1185">Reference proteome</keyword>
<protein>
    <submittedName>
        <fullName evidence="1">Uncharacterized protein</fullName>
    </submittedName>
</protein>
<sequence length="112" mass="12134">MRACARGTALGPSGCNTTPCWLLCVTTLVSAHQRPEACLHPLLYLLYPLPVTARQSCLSLPHSLASFIRPCDGYLSLLLESAHLLPPPPSLPALMLIPFLVRRDSLTGRCSL</sequence>
<proteinExistence type="predicted"/>
<accession>A0ACC2G182</accession>
<dbReference type="Proteomes" id="UP001157502">
    <property type="component" value="Chromosome 19"/>
</dbReference>
<reference evidence="1" key="1">
    <citation type="submission" date="2021-05" db="EMBL/GenBank/DDBJ databases">
        <authorList>
            <person name="Pan Q."/>
            <person name="Jouanno E."/>
            <person name="Zahm M."/>
            <person name="Klopp C."/>
            <person name="Cabau C."/>
            <person name="Louis A."/>
            <person name="Berthelot C."/>
            <person name="Parey E."/>
            <person name="Roest Crollius H."/>
            <person name="Montfort J."/>
            <person name="Robinson-Rechavi M."/>
            <person name="Bouchez O."/>
            <person name="Lampietro C."/>
            <person name="Lopez Roques C."/>
            <person name="Donnadieu C."/>
            <person name="Postlethwait J."/>
            <person name="Bobe J."/>
            <person name="Dillon D."/>
            <person name="Chandos A."/>
            <person name="von Hippel F."/>
            <person name="Guiguen Y."/>
        </authorList>
    </citation>
    <scope>NUCLEOTIDE SEQUENCE</scope>
    <source>
        <strain evidence="1">YG-Jan2019</strain>
    </source>
</reference>
<organism evidence="1 2">
    <name type="scientific">Dallia pectoralis</name>
    <name type="common">Alaska blackfish</name>
    <dbReference type="NCBI Taxonomy" id="75939"/>
    <lineage>
        <taxon>Eukaryota</taxon>
        <taxon>Metazoa</taxon>
        <taxon>Chordata</taxon>
        <taxon>Craniata</taxon>
        <taxon>Vertebrata</taxon>
        <taxon>Euteleostomi</taxon>
        <taxon>Actinopterygii</taxon>
        <taxon>Neopterygii</taxon>
        <taxon>Teleostei</taxon>
        <taxon>Protacanthopterygii</taxon>
        <taxon>Esociformes</taxon>
        <taxon>Umbridae</taxon>
        <taxon>Dallia</taxon>
    </lineage>
</organism>
<name>A0ACC2G182_DALPE</name>
<evidence type="ECO:0000313" key="1">
    <source>
        <dbReference type="EMBL" id="KAJ7997376.1"/>
    </source>
</evidence>
<evidence type="ECO:0000313" key="2">
    <source>
        <dbReference type="Proteomes" id="UP001157502"/>
    </source>
</evidence>
<comment type="caution">
    <text evidence="1">The sequence shown here is derived from an EMBL/GenBank/DDBJ whole genome shotgun (WGS) entry which is preliminary data.</text>
</comment>
<dbReference type="EMBL" id="CM055746">
    <property type="protein sequence ID" value="KAJ7997376.1"/>
    <property type="molecule type" value="Genomic_DNA"/>
</dbReference>